<evidence type="ECO:0000256" key="2">
    <source>
        <dbReference type="ARBA" id="ARBA00023125"/>
    </source>
</evidence>
<organism evidence="5 6">
    <name type="scientific">Spirosoma arboris</name>
    <dbReference type="NCBI Taxonomy" id="2682092"/>
    <lineage>
        <taxon>Bacteria</taxon>
        <taxon>Pseudomonadati</taxon>
        <taxon>Bacteroidota</taxon>
        <taxon>Cytophagia</taxon>
        <taxon>Cytophagales</taxon>
        <taxon>Cytophagaceae</taxon>
        <taxon>Spirosoma</taxon>
    </lineage>
</organism>
<dbReference type="PROSITE" id="PS51118">
    <property type="entry name" value="HTH_HXLR"/>
    <property type="match status" value="1"/>
</dbReference>
<sequence length="126" mass="14672">MENTRKNKHFNPNNCPVTHCLNRIGGKWKPLLIYAISKNCNRFSMLQRAVPVISKQMLVNQLRELEEDGILERIIYAEIPPRVEYKVTEYGESLIPILYVMQDWGLNDLKRLANESNQAKVESIND</sequence>
<evidence type="ECO:0000313" key="5">
    <source>
        <dbReference type="EMBL" id="MVM29956.1"/>
    </source>
</evidence>
<evidence type="ECO:0000256" key="3">
    <source>
        <dbReference type="ARBA" id="ARBA00023163"/>
    </source>
</evidence>
<dbReference type="RefSeq" id="WP_157584218.1">
    <property type="nucleotide sequence ID" value="NZ_WPIN01000003.1"/>
</dbReference>
<comment type="caution">
    <text evidence="5">The sequence shown here is derived from an EMBL/GenBank/DDBJ whole genome shotgun (WGS) entry which is preliminary data.</text>
</comment>
<protein>
    <submittedName>
        <fullName evidence="5">Transcriptional regulator</fullName>
    </submittedName>
</protein>
<accession>A0A7K1S8M6</accession>
<evidence type="ECO:0000256" key="1">
    <source>
        <dbReference type="ARBA" id="ARBA00023015"/>
    </source>
</evidence>
<dbReference type="Gene3D" id="1.10.10.10">
    <property type="entry name" value="Winged helix-like DNA-binding domain superfamily/Winged helix DNA-binding domain"/>
    <property type="match status" value="1"/>
</dbReference>
<keyword evidence="1" id="KW-0805">Transcription regulation</keyword>
<dbReference type="InterPro" id="IPR036388">
    <property type="entry name" value="WH-like_DNA-bd_sf"/>
</dbReference>
<dbReference type="InterPro" id="IPR036390">
    <property type="entry name" value="WH_DNA-bd_sf"/>
</dbReference>
<dbReference type="PANTHER" id="PTHR33204:SF29">
    <property type="entry name" value="TRANSCRIPTIONAL REGULATOR"/>
    <property type="match status" value="1"/>
</dbReference>
<dbReference type="EMBL" id="WPIN01000003">
    <property type="protein sequence ID" value="MVM29956.1"/>
    <property type="molecule type" value="Genomic_DNA"/>
</dbReference>
<feature type="domain" description="HTH hxlR-type" evidence="4">
    <location>
        <begin position="15"/>
        <end position="113"/>
    </location>
</feature>
<name>A0A7K1S8M6_9BACT</name>
<reference evidence="5 6" key="1">
    <citation type="submission" date="2019-12" db="EMBL/GenBank/DDBJ databases">
        <title>Spirosoma sp. HMF4905 genome sequencing and assembly.</title>
        <authorList>
            <person name="Kang H."/>
            <person name="Cha I."/>
            <person name="Kim H."/>
            <person name="Joh K."/>
        </authorList>
    </citation>
    <scope>NUCLEOTIDE SEQUENCE [LARGE SCALE GENOMIC DNA]</scope>
    <source>
        <strain evidence="5 6">HMF4905</strain>
    </source>
</reference>
<gene>
    <name evidence="5" type="ORF">GO755_07930</name>
</gene>
<evidence type="ECO:0000259" key="4">
    <source>
        <dbReference type="PROSITE" id="PS51118"/>
    </source>
</evidence>
<dbReference type="GO" id="GO:0003677">
    <property type="term" value="F:DNA binding"/>
    <property type="evidence" value="ECO:0007669"/>
    <property type="project" value="UniProtKB-KW"/>
</dbReference>
<keyword evidence="3" id="KW-0804">Transcription</keyword>
<evidence type="ECO:0000313" key="6">
    <source>
        <dbReference type="Proteomes" id="UP000436006"/>
    </source>
</evidence>
<dbReference type="AlphaFoldDB" id="A0A7K1S8M6"/>
<dbReference type="SUPFAM" id="SSF46785">
    <property type="entry name" value="Winged helix' DNA-binding domain"/>
    <property type="match status" value="1"/>
</dbReference>
<keyword evidence="2" id="KW-0238">DNA-binding</keyword>
<dbReference type="InterPro" id="IPR002577">
    <property type="entry name" value="HTH_HxlR"/>
</dbReference>
<keyword evidence="6" id="KW-1185">Reference proteome</keyword>
<dbReference type="Pfam" id="PF01638">
    <property type="entry name" value="HxlR"/>
    <property type="match status" value="1"/>
</dbReference>
<dbReference type="PANTHER" id="PTHR33204">
    <property type="entry name" value="TRANSCRIPTIONAL REGULATOR, MARR FAMILY"/>
    <property type="match status" value="1"/>
</dbReference>
<dbReference type="Proteomes" id="UP000436006">
    <property type="component" value="Unassembled WGS sequence"/>
</dbReference>
<proteinExistence type="predicted"/>